<evidence type="ECO:0000256" key="5">
    <source>
        <dbReference type="ARBA" id="ARBA00023242"/>
    </source>
</evidence>
<dbReference type="InterPro" id="IPR017930">
    <property type="entry name" value="Myb_dom"/>
</dbReference>
<dbReference type="GO" id="GO:0003700">
    <property type="term" value="F:DNA-binding transcription factor activity"/>
    <property type="evidence" value="ECO:0007669"/>
    <property type="project" value="UniProtKB-ARBA"/>
</dbReference>
<dbReference type="PROSITE" id="PS51294">
    <property type="entry name" value="HTH_MYB"/>
    <property type="match status" value="1"/>
</dbReference>
<feature type="domain" description="SANT" evidence="8">
    <location>
        <begin position="182"/>
        <end position="230"/>
    </location>
</feature>
<evidence type="ECO:0000313" key="10">
    <source>
        <dbReference type="EMBL" id="RCV16265.1"/>
    </source>
</evidence>
<dbReference type="InterPro" id="IPR052245">
    <property type="entry name" value="Plant_Stress_Dev_TF"/>
</dbReference>
<accession>A0A368QE50</accession>
<dbReference type="InterPro" id="IPR009057">
    <property type="entry name" value="Homeodomain-like_sf"/>
</dbReference>
<protein>
    <submittedName>
        <fullName evidence="10">Uncharacterized protein</fullName>
    </submittedName>
</protein>
<feature type="region of interest" description="Disordered" evidence="6">
    <location>
        <begin position="152"/>
        <end position="178"/>
    </location>
</feature>
<keyword evidence="2" id="KW-0805">Transcription regulation</keyword>
<dbReference type="SUPFAM" id="SSF46689">
    <property type="entry name" value="Homeodomain-like"/>
    <property type="match status" value="1"/>
</dbReference>
<keyword evidence="5" id="KW-0539">Nucleus</keyword>
<keyword evidence="3" id="KW-0238">DNA-binding</keyword>
<dbReference type="PANTHER" id="PTHR44191:SF62">
    <property type="entry name" value="OS04G0341900 PROTEIN"/>
    <property type="match status" value="1"/>
</dbReference>
<evidence type="ECO:0000256" key="3">
    <source>
        <dbReference type="ARBA" id="ARBA00023125"/>
    </source>
</evidence>
<dbReference type="SMART" id="SM00717">
    <property type="entry name" value="SANT"/>
    <property type="match status" value="1"/>
</dbReference>
<feature type="region of interest" description="Disordered" evidence="6">
    <location>
        <begin position="264"/>
        <end position="310"/>
    </location>
</feature>
<comment type="subcellular location">
    <subcellularLocation>
        <location evidence="1">Nucleus</location>
    </subcellularLocation>
</comment>
<feature type="domain" description="HTH myb-type" evidence="9">
    <location>
        <begin position="174"/>
        <end position="230"/>
    </location>
</feature>
<dbReference type="Pfam" id="PF00249">
    <property type="entry name" value="Myb_DNA-binding"/>
    <property type="match status" value="1"/>
</dbReference>
<evidence type="ECO:0000256" key="2">
    <source>
        <dbReference type="ARBA" id="ARBA00023015"/>
    </source>
</evidence>
<dbReference type="GO" id="GO:0003677">
    <property type="term" value="F:DNA binding"/>
    <property type="evidence" value="ECO:0007669"/>
    <property type="project" value="UniProtKB-KW"/>
</dbReference>
<dbReference type="NCBIfam" id="TIGR01557">
    <property type="entry name" value="myb_SHAQKYF"/>
    <property type="match status" value="1"/>
</dbReference>
<evidence type="ECO:0000256" key="1">
    <source>
        <dbReference type="ARBA" id="ARBA00004123"/>
    </source>
</evidence>
<dbReference type="GO" id="GO:0009739">
    <property type="term" value="P:response to gibberellin"/>
    <property type="evidence" value="ECO:0007669"/>
    <property type="project" value="UniProtKB-ARBA"/>
</dbReference>
<evidence type="ECO:0000259" key="7">
    <source>
        <dbReference type="PROSITE" id="PS50090"/>
    </source>
</evidence>
<dbReference type="InterPro" id="IPR006447">
    <property type="entry name" value="Myb_dom_plants"/>
</dbReference>
<dbReference type="InterPro" id="IPR017884">
    <property type="entry name" value="SANT_dom"/>
</dbReference>
<dbReference type="PROSITE" id="PS50090">
    <property type="entry name" value="MYB_LIKE"/>
    <property type="match status" value="1"/>
</dbReference>
<keyword evidence="4" id="KW-0804">Transcription</keyword>
<dbReference type="PROSITE" id="PS51293">
    <property type="entry name" value="SANT"/>
    <property type="match status" value="1"/>
</dbReference>
<evidence type="ECO:0000256" key="4">
    <source>
        <dbReference type="ARBA" id="ARBA00023163"/>
    </source>
</evidence>
<feature type="compositionally biased region" description="Basic and acidic residues" evidence="6">
    <location>
        <begin position="279"/>
        <end position="306"/>
    </location>
</feature>
<feature type="domain" description="Myb-like" evidence="7">
    <location>
        <begin position="174"/>
        <end position="226"/>
    </location>
</feature>
<reference evidence="10" key="1">
    <citation type="journal article" date="2012" name="Nat. Biotechnol.">
        <title>Reference genome sequence of the model plant Setaria.</title>
        <authorList>
            <person name="Bennetzen J.L."/>
            <person name="Schmutz J."/>
            <person name="Wang H."/>
            <person name="Percifield R."/>
            <person name="Hawkins J."/>
            <person name="Pontaroli A.C."/>
            <person name="Estep M."/>
            <person name="Feng L."/>
            <person name="Vaughn J.N."/>
            <person name="Grimwood J."/>
            <person name="Jenkins J."/>
            <person name="Barry K."/>
            <person name="Lindquist E."/>
            <person name="Hellsten U."/>
            <person name="Deshpande S."/>
            <person name="Wang X."/>
            <person name="Wu X."/>
            <person name="Mitros T."/>
            <person name="Triplett J."/>
            <person name="Yang X."/>
            <person name="Ye C.Y."/>
            <person name="Mauro-Herrera M."/>
            <person name="Wang L."/>
            <person name="Li P."/>
            <person name="Sharma M."/>
            <person name="Sharma R."/>
            <person name="Ronald P.C."/>
            <person name="Panaud O."/>
            <person name="Kellogg E.A."/>
            <person name="Brutnell T.P."/>
            <person name="Doust A.N."/>
            <person name="Tuskan G.A."/>
            <person name="Rokhsar D."/>
            <person name="Devos K.M."/>
        </authorList>
    </citation>
    <scope>NUCLEOTIDE SEQUENCE [LARGE SCALE GENOMIC DNA]</scope>
    <source>
        <strain evidence="10">Yugu1</strain>
    </source>
</reference>
<dbReference type="GO" id="GO:0005634">
    <property type="term" value="C:nucleus"/>
    <property type="evidence" value="ECO:0007669"/>
    <property type="project" value="UniProtKB-SubCell"/>
</dbReference>
<evidence type="ECO:0000259" key="9">
    <source>
        <dbReference type="PROSITE" id="PS51294"/>
    </source>
</evidence>
<sequence length="340" mass="35539">MAIYIPATAMAVLLGNNFSKEFRIGIAFLFIHAMHTVASRCSRCGGCGHSSIACRVAATACQRGSEAATMRCGGGGAAAGLRLFGVQLGAASTSGGGASPALQLHKSYSVDCLNLQACSAPAYALVAAPLLLSPSRSSALLLSIDECSTGRATDGGSGGGYLSDDGGRGGAALRERKKGVPWSEEEHRLFLEGLDKLGRGDWRGISRGFVTTRTPTQVASHAQKFFLRQSSAGKKSSTKRRSSLFDMVQNCESGRDVVLVSDASDGKAASTSNSVSPKAPRDVYRKESTAIHERTTIRPSSERDSVSETVTVTTEQAHGYHCSPLNLELGMSLSTPSIGT</sequence>
<reference evidence="10" key="2">
    <citation type="submission" date="2015-07" db="EMBL/GenBank/DDBJ databases">
        <authorList>
            <person name="Noorani M."/>
        </authorList>
    </citation>
    <scope>NUCLEOTIDE SEQUENCE</scope>
    <source>
        <strain evidence="10">Yugu1</strain>
    </source>
</reference>
<dbReference type="EMBL" id="CM003530">
    <property type="protein sequence ID" value="RCV16265.1"/>
    <property type="molecule type" value="Genomic_DNA"/>
</dbReference>
<name>A0A368QE50_SETIT</name>
<organism evidence="10">
    <name type="scientific">Setaria italica</name>
    <name type="common">Foxtail millet</name>
    <name type="synonym">Panicum italicum</name>
    <dbReference type="NCBI Taxonomy" id="4555"/>
    <lineage>
        <taxon>Eukaryota</taxon>
        <taxon>Viridiplantae</taxon>
        <taxon>Streptophyta</taxon>
        <taxon>Embryophyta</taxon>
        <taxon>Tracheophyta</taxon>
        <taxon>Spermatophyta</taxon>
        <taxon>Magnoliopsida</taxon>
        <taxon>Liliopsida</taxon>
        <taxon>Poales</taxon>
        <taxon>Poaceae</taxon>
        <taxon>PACMAD clade</taxon>
        <taxon>Panicoideae</taxon>
        <taxon>Panicodae</taxon>
        <taxon>Paniceae</taxon>
        <taxon>Cenchrinae</taxon>
        <taxon>Setaria</taxon>
    </lineage>
</organism>
<dbReference type="GO" id="GO:0009744">
    <property type="term" value="P:response to sucrose"/>
    <property type="evidence" value="ECO:0007669"/>
    <property type="project" value="UniProtKB-ARBA"/>
</dbReference>
<dbReference type="PANTHER" id="PTHR44191">
    <property type="entry name" value="TRANSCRIPTION FACTOR KUA1"/>
    <property type="match status" value="1"/>
</dbReference>
<dbReference type="InterPro" id="IPR001005">
    <property type="entry name" value="SANT/Myb"/>
</dbReference>
<evidence type="ECO:0000259" key="8">
    <source>
        <dbReference type="PROSITE" id="PS51293"/>
    </source>
</evidence>
<proteinExistence type="predicted"/>
<evidence type="ECO:0000256" key="6">
    <source>
        <dbReference type="SAM" id="MobiDB-lite"/>
    </source>
</evidence>
<dbReference type="CDD" id="cd00167">
    <property type="entry name" value="SANT"/>
    <property type="match status" value="1"/>
</dbReference>
<dbReference type="FunFam" id="1.10.10.60:FF:000009">
    <property type="entry name" value="transcription factor MYB1R1"/>
    <property type="match status" value="1"/>
</dbReference>
<gene>
    <name evidence="10" type="ORF">SETIT_3G124200v2</name>
</gene>
<dbReference type="OrthoDB" id="118550at2759"/>
<dbReference type="Gene3D" id="1.10.10.60">
    <property type="entry name" value="Homeodomain-like"/>
    <property type="match status" value="1"/>
</dbReference>
<dbReference type="AlphaFoldDB" id="A0A368QE50"/>